<dbReference type="WBParaSite" id="HPBE_0000196501-mRNA-1">
    <property type="protein sequence ID" value="HPBE_0000196501-mRNA-1"/>
    <property type="gene ID" value="HPBE_0000196501"/>
</dbReference>
<evidence type="ECO:0000256" key="1">
    <source>
        <dbReference type="SAM" id="MobiDB-lite"/>
    </source>
</evidence>
<keyword evidence="2" id="KW-1185">Reference proteome</keyword>
<organism evidence="2 3">
    <name type="scientific">Heligmosomoides polygyrus</name>
    <name type="common">Parasitic roundworm</name>
    <dbReference type="NCBI Taxonomy" id="6339"/>
    <lineage>
        <taxon>Eukaryota</taxon>
        <taxon>Metazoa</taxon>
        <taxon>Ecdysozoa</taxon>
        <taxon>Nematoda</taxon>
        <taxon>Chromadorea</taxon>
        <taxon>Rhabditida</taxon>
        <taxon>Rhabditina</taxon>
        <taxon>Rhabditomorpha</taxon>
        <taxon>Strongyloidea</taxon>
        <taxon>Heligmosomidae</taxon>
        <taxon>Heligmosomoides</taxon>
    </lineage>
</organism>
<protein>
    <submittedName>
        <fullName evidence="3">APJ endogenous ligand</fullName>
    </submittedName>
</protein>
<evidence type="ECO:0000313" key="2">
    <source>
        <dbReference type="Proteomes" id="UP000050761"/>
    </source>
</evidence>
<name>A0A183F723_HELPZ</name>
<accession>A0A183F723</accession>
<proteinExistence type="predicted"/>
<feature type="region of interest" description="Disordered" evidence="1">
    <location>
        <begin position="1"/>
        <end position="43"/>
    </location>
</feature>
<sequence>LGALAQGLPPGACRPQPTSRCEEARVWQPTKGQRVGRWSGTVR</sequence>
<dbReference type="AlphaFoldDB" id="A0A183F723"/>
<dbReference type="Proteomes" id="UP000050761">
    <property type="component" value="Unassembled WGS sequence"/>
</dbReference>
<reference evidence="3" key="1">
    <citation type="submission" date="2019-09" db="UniProtKB">
        <authorList>
            <consortium name="WormBaseParasite"/>
        </authorList>
    </citation>
    <scope>IDENTIFICATION</scope>
</reference>
<evidence type="ECO:0000313" key="3">
    <source>
        <dbReference type="WBParaSite" id="HPBE_0000196501-mRNA-1"/>
    </source>
</evidence>